<feature type="chain" id="PRO_5013289084" description="Retrovirus-related Pol polyprotein from transposon" evidence="1">
    <location>
        <begin position="16"/>
        <end position="94"/>
    </location>
</feature>
<keyword evidence="1" id="KW-0732">Signal</keyword>
<dbReference type="Proteomes" id="UP000054843">
    <property type="component" value="Unassembled WGS sequence"/>
</dbReference>
<dbReference type="OrthoDB" id="6778229at2759"/>
<gene>
    <name evidence="2" type="ORF">T10_5058</name>
</gene>
<comment type="caution">
    <text evidence="2">The sequence shown here is derived from an EMBL/GenBank/DDBJ whole genome shotgun (WGS) entry which is preliminary data.</text>
</comment>
<protein>
    <recommendedName>
        <fullName evidence="4">Retrovirus-related Pol polyprotein from transposon</fullName>
    </recommendedName>
</protein>
<reference evidence="2 3" key="1">
    <citation type="submission" date="2015-01" db="EMBL/GenBank/DDBJ databases">
        <title>Evolution of Trichinella species and genotypes.</title>
        <authorList>
            <person name="Korhonen P.K."/>
            <person name="Edoardo P."/>
            <person name="Giuseppe L.R."/>
            <person name="Gasser R.B."/>
        </authorList>
    </citation>
    <scope>NUCLEOTIDE SEQUENCE [LARGE SCALE GENOMIC DNA]</scope>
    <source>
        <strain evidence="2">ISS1980</strain>
    </source>
</reference>
<dbReference type="EMBL" id="JYDO01000267">
    <property type="protein sequence ID" value="KRZ66098.1"/>
    <property type="molecule type" value="Genomic_DNA"/>
</dbReference>
<organism evidence="2 3">
    <name type="scientific">Trichinella papuae</name>
    <dbReference type="NCBI Taxonomy" id="268474"/>
    <lineage>
        <taxon>Eukaryota</taxon>
        <taxon>Metazoa</taxon>
        <taxon>Ecdysozoa</taxon>
        <taxon>Nematoda</taxon>
        <taxon>Enoplea</taxon>
        <taxon>Dorylaimia</taxon>
        <taxon>Trichinellida</taxon>
        <taxon>Trichinellidae</taxon>
        <taxon>Trichinella</taxon>
    </lineage>
</organism>
<dbReference type="AlphaFoldDB" id="A0A0V1M439"/>
<evidence type="ECO:0000256" key="1">
    <source>
        <dbReference type="SAM" id="SignalP"/>
    </source>
</evidence>
<proteinExistence type="predicted"/>
<dbReference type="STRING" id="268474.A0A0V1M439"/>
<keyword evidence="3" id="KW-1185">Reference proteome</keyword>
<feature type="signal peptide" evidence="1">
    <location>
        <begin position="1"/>
        <end position="15"/>
    </location>
</feature>
<evidence type="ECO:0008006" key="4">
    <source>
        <dbReference type="Google" id="ProtNLM"/>
    </source>
</evidence>
<name>A0A0V1M439_9BILA</name>
<accession>A0A0V1M439</accession>
<sequence length="94" mass="10957">MQYLVPLLLTSSTGCVTLRCTSIAQRPEKTMSQRTFTAQTDHNSLRWFRNFQEPEGQVAGWLEQLAEYQFYVVHRPGKQHDKRRCAILTDLTNL</sequence>
<evidence type="ECO:0000313" key="3">
    <source>
        <dbReference type="Proteomes" id="UP000054843"/>
    </source>
</evidence>
<evidence type="ECO:0000313" key="2">
    <source>
        <dbReference type="EMBL" id="KRZ66098.1"/>
    </source>
</evidence>